<dbReference type="EMBL" id="DS741094">
    <property type="protein sequence ID" value="EEC07492.1"/>
    <property type="molecule type" value="Genomic_DNA"/>
</dbReference>
<dbReference type="VEuPathDB" id="VectorBase:ISCW005739"/>
<evidence type="ECO:0000313" key="3">
    <source>
        <dbReference type="EMBL" id="EEC07492.1"/>
    </source>
</evidence>
<evidence type="ECO:0000313" key="4">
    <source>
        <dbReference type="EnsemblMetazoa" id="ISCW005739-PA"/>
    </source>
</evidence>
<keyword evidence="5" id="KW-1185">Reference proteome</keyword>
<feature type="region of interest" description="Disordered" evidence="1">
    <location>
        <begin position="30"/>
        <end position="54"/>
    </location>
</feature>
<dbReference type="InterPro" id="IPR013087">
    <property type="entry name" value="Znf_C2H2_type"/>
</dbReference>
<protein>
    <recommendedName>
        <fullName evidence="2">C2H2-type domain-containing protein</fullName>
    </recommendedName>
</protein>
<accession>B7PLM0</accession>
<dbReference type="PaxDb" id="6945-B7PLM0"/>
<dbReference type="PROSITE" id="PS00028">
    <property type="entry name" value="ZINC_FINGER_C2H2_1"/>
    <property type="match status" value="1"/>
</dbReference>
<evidence type="ECO:0000259" key="2">
    <source>
        <dbReference type="PROSITE" id="PS00028"/>
    </source>
</evidence>
<dbReference type="Proteomes" id="UP000001555">
    <property type="component" value="Unassembled WGS sequence"/>
</dbReference>
<name>B7PLM0_IXOSC</name>
<dbReference type="HOGENOM" id="CLU_3056408_0_0_1"/>
<reference evidence="3 5" key="1">
    <citation type="submission" date="2008-03" db="EMBL/GenBank/DDBJ databases">
        <title>Annotation of Ixodes scapularis.</title>
        <authorList>
            <consortium name="Ixodes scapularis Genome Project Consortium"/>
            <person name="Caler E."/>
            <person name="Hannick L.I."/>
            <person name="Bidwell S."/>
            <person name="Joardar V."/>
            <person name="Thiagarajan M."/>
            <person name="Amedeo P."/>
            <person name="Galinsky K.J."/>
            <person name="Schobel S."/>
            <person name="Inman J."/>
            <person name="Hostetler J."/>
            <person name="Miller J."/>
            <person name="Hammond M."/>
            <person name="Megy K."/>
            <person name="Lawson D."/>
            <person name="Kodira C."/>
            <person name="Sutton G."/>
            <person name="Meyer J."/>
            <person name="Hill C.A."/>
            <person name="Birren B."/>
            <person name="Nene V."/>
            <person name="Collins F."/>
            <person name="Alarcon-Chaidez F."/>
            <person name="Wikel S."/>
            <person name="Strausberg R."/>
        </authorList>
    </citation>
    <scope>NUCLEOTIDE SEQUENCE [LARGE SCALE GENOMIC DNA]</scope>
    <source>
        <strain evidence="5">Wikel</strain>
        <strain evidence="3">Wikel colony</strain>
    </source>
</reference>
<evidence type="ECO:0000313" key="5">
    <source>
        <dbReference type="Proteomes" id="UP000001555"/>
    </source>
</evidence>
<dbReference type="EMBL" id="ABJB011051385">
    <property type="status" value="NOT_ANNOTATED_CDS"/>
    <property type="molecule type" value="Genomic_DNA"/>
</dbReference>
<dbReference type="AlphaFoldDB" id="B7PLM0"/>
<sequence>KSYACTVRCPSKFSQPYNIHMHFDLRPHLRIPSHGHSSHLSSPPPTPPKKNSWH</sequence>
<gene>
    <name evidence="3" type="ORF">IscW_ISCW005739</name>
</gene>
<feature type="non-terminal residue" evidence="3">
    <location>
        <position position="1"/>
    </location>
</feature>
<feature type="non-terminal residue" evidence="3">
    <location>
        <position position="54"/>
    </location>
</feature>
<organism>
    <name type="scientific">Ixodes scapularis</name>
    <name type="common">Black-legged tick</name>
    <name type="synonym">Deer tick</name>
    <dbReference type="NCBI Taxonomy" id="6945"/>
    <lineage>
        <taxon>Eukaryota</taxon>
        <taxon>Metazoa</taxon>
        <taxon>Ecdysozoa</taxon>
        <taxon>Arthropoda</taxon>
        <taxon>Chelicerata</taxon>
        <taxon>Arachnida</taxon>
        <taxon>Acari</taxon>
        <taxon>Parasitiformes</taxon>
        <taxon>Ixodida</taxon>
        <taxon>Ixodoidea</taxon>
        <taxon>Ixodidae</taxon>
        <taxon>Ixodinae</taxon>
        <taxon>Ixodes</taxon>
    </lineage>
</organism>
<reference evidence="4" key="2">
    <citation type="submission" date="2020-05" db="UniProtKB">
        <authorList>
            <consortium name="EnsemblMetazoa"/>
        </authorList>
    </citation>
    <scope>IDENTIFICATION</scope>
    <source>
        <strain evidence="4">wikel</strain>
    </source>
</reference>
<dbReference type="EnsemblMetazoa" id="ISCW005739-RA">
    <property type="protein sequence ID" value="ISCW005739-PA"/>
    <property type="gene ID" value="ISCW005739"/>
</dbReference>
<dbReference type="InParanoid" id="B7PLM0"/>
<evidence type="ECO:0000256" key="1">
    <source>
        <dbReference type="SAM" id="MobiDB-lite"/>
    </source>
</evidence>
<proteinExistence type="predicted"/>
<dbReference type="EMBL" id="ABJB010072402">
    <property type="status" value="NOT_ANNOTATED_CDS"/>
    <property type="molecule type" value="Genomic_DNA"/>
</dbReference>
<feature type="domain" description="C2H2-type" evidence="2">
    <location>
        <begin position="5"/>
        <end position="28"/>
    </location>
</feature>